<dbReference type="PANTHER" id="PTHR11362:SF148">
    <property type="entry name" value="CARBOXYPEPTIDASE Y INHIBITOR"/>
    <property type="match status" value="1"/>
</dbReference>
<dbReference type="AlphaFoldDB" id="A0A167R0R6"/>
<evidence type="ECO:0000313" key="2">
    <source>
        <dbReference type="Proteomes" id="UP000077315"/>
    </source>
</evidence>
<dbReference type="GeneID" id="28999826"/>
<dbReference type="Proteomes" id="UP000077315">
    <property type="component" value="Unassembled WGS sequence"/>
</dbReference>
<proteinExistence type="predicted"/>
<name>A0A167R0R6_PHYB8</name>
<evidence type="ECO:0000313" key="1">
    <source>
        <dbReference type="EMBL" id="OAD80578.1"/>
    </source>
</evidence>
<dbReference type="Pfam" id="PF01161">
    <property type="entry name" value="PBP"/>
    <property type="match status" value="1"/>
</dbReference>
<dbReference type="GO" id="GO:0005543">
    <property type="term" value="F:phospholipid binding"/>
    <property type="evidence" value="ECO:0007669"/>
    <property type="project" value="TreeGrafter"/>
</dbReference>
<dbReference type="InterPro" id="IPR036610">
    <property type="entry name" value="PEBP-like_sf"/>
</dbReference>
<dbReference type="Gene3D" id="3.90.280.10">
    <property type="entry name" value="PEBP-like"/>
    <property type="match status" value="1"/>
</dbReference>
<organism evidence="1 2">
    <name type="scientific">Phycomyces blakesleeanus (strain ATCC 8743b / DSM 1359 / FGSC 10004 / NBRC 33097 / NRRL 1555)</name>
    <dbReference type="NCBI Taxonomy" id="763407"/>
    <lineage>
        <taxon>Eukaryota</taxon>
        <taxon>Fungi</taxon>
        <taxon>Fungi incertae sedis</taxon>
        <taxon>Mucoromycota</taxon>
        <taxon>Mucoromycotina</taxon>
        <taxon>Mucoromycetes</taxon>
        <taxon>Mucorales</taxon>
        <taxon>Phycomycetaceae</taxon>
        <taxon>Phycomyces</taxon>
    </lineage>
</organism>
<dbReference type="PANTHER" id="PTHR11362">
    <property type="entry name" value="PHOSPHATIDYLETHANOLAMINE-BINDING PROTEIN"/>
    <property type="match status" value="1"/>
</dbReference>
<dbReference type="OrthoDB" id="2506647at2759"/>
<dbReference type="InParanoid" id="A0A167R0R6"/>
<dbReference type="RefSeq" id="XP_018298618.1">
    <property type="nucleotide sequence ID" value="XM_018438920.1"/>
</dbReference>
<sequence length="183" mass="20317">MPLITTSMNIDLSLKKARIIPDVIREEFVPSTLLEINYPNGKDVALGNTLSVQDTAEPPRVNFVPPEEDAQYTLVMADPDAPSAVDPSLGPWRHWVVTNIKGSDPSNIKASSEHTPYMGPAPPAGTGDHRYVFLLYKQPRTNQEFAAMSPEKTSVRRNFDVNEFATKNDLELISVNYFLSSVN</sequence>
<keyword evidence="2" id="KW-1185">Reference proteome</keyword>
<evidence type="ECO:0008006" key="3">
    <source>
        <dbReference type="Google" id="ProtNLM"/>
    </source>
</evidence>
<dbReference type="GO" id="GO:0046578">
    <property type="term" value="P:regulation of Ras protein signal transduction"/>
    <property type="evidence" value="ECO:0007669"/>
    <property type="project" value="TreeGrafter"/>
</dbReference>
<dbReference type="CDD" id="cd00866">
    <property type="entry name" value="PEBP_euk"/>
    <property type="match status" value="1"/>
</dbReference>
<protein>
    <recommendedName>
        <fullName evidence="3">Phosphatidylethanolamine-binding protein</fullName>
    </recommendedName>
</protein>
<accession>A0A167R0R6</accession>
<reference evidence="2" key="1">
    <citation type="submission" date="2015-06" db="EMBL/GenBank/DDBJ databases">
        <title>Expansion of signal transduction pathways in fungi by whole-genome duplication.</title>
        <authorList>
            <consortium name="DOE Joint Genome Institute"/>
            <person name="Corrochano L.M."/>
            <person name="Kuo A."/>
            <person name="Marcet-Houben M."/>
            <person name="Polaino S."/>
            <person name="Salamov A."/>
            <person name="Villalobos J.M."/>
            <person name="Alvarez M.I."/>
            <person name="Avalos J."/>
            <person name="Benito E.P."/>
            <person name="Benoit I."/>
            <person name="Burger G."/>
            <person name="Camino L.P."/>
            <person name="Canovas D."/>
            <person name="Cerda-Olmedo E."/>
            <person name="Cheng J.-F."/>
            <person name="Dominguez A."/>
            <person name="Elias M."/>
            <person name="Eslava A.P."/>
            <person name="Glaser F."/>
            <person name="Grimwood J."/>
            <person name="Gutierrez G."/>
            <person name="Heitman J."/>
            <person name="Henrissat B."/>
            <person name="Iturriaga E.A."/>
            <person name="Lang B.F."/>
            <person name="Lavin J.L."/>
            <person name="Lee S."/>
            <person name="Li W."/>
            <person name="Lindquist E."/>
            <person name="Lopez-Garcia S."/>
            <person name="Luque E.M."/>
            <person name="Marcos A.T."/>
            <person name="Martin J."/>
            <person name="McCluskey K."/>
            <person name="Medina H.R."/>
            <person name="Miralles-Duran A."/>
            <person name="Miyazaki A."/>
            <person name="Munoz-Torres E."/>
            <person name="Oguiza J.A."/>
            <person name="Ohm R."/>
            <person name="Olmedo M."/>
            <person name="Orejas M."/>
            <person name="Ortiz-Castellanos L."/>
            <person name="Pisabarro A.G."/>
            <person name="Rodriguez-Romero J."/>
            <person name="Ruiz-Herrera J."/>
            <person name="Ruiz-Vazquez R."/>
            <person name="Sanz C."/>
            <person name="Schackwitz W."/>
            <person name="Schmutz J."/>
            <person name="Shahriari M."/>
            <person name="Shelest E."/>
            <person name="Silva-Franco F."/>
            <person name="Soanes D."/>
            <person name="Syed K."/>
            <person name="Tagua V.G."/>
            <person name="Talbot N.J."/>
            <person name="Thon M."/>
            <person name="De vries R.P."/>
            <person name="Wiebenga A."/>
            <person name="Yadav J.S."/>
            <person name="Braun E.L."/>
            <person name="Baker S."/>
            <person name="Garre V."/>
            <person name="Horwitz B."/>
            <person name="Torres-Martinez S."/>
            <person name="Idnurm A."/>
            <person name="Herrera-Estrella A."/>
            <person name="Gabaldon T."/>
            <person name="Grigoriev I.V."/>
        </authorList>
    </citation>
    <scope>NUCLEOTIDE SEQUENCE [LARGE SCALE GENOMIC DNA]</scope>
    <source>
        <strain evidence="2">NRRL 1555(-)</strain>
    </source>
</reference>
<dbReference type="VEuPathDB" id="FungiDB:PHYBLDRAFT_184359"/>
<dbReference type="GO" id="GO:0030162">
    <property type="term" value="P:regulation of proteolysis"/>
    <property type="evidence" value="ECO:0007669"/>
    <property type="project" value="TreeGrafter"/>
</dbReference>
<dbReference type="STRING" id="763407.A0A167R0R6"/>
<dbReference type="GO" id="GO:0030414">
    <property type="term" value="F:peptidase inhibitor activity"/>
    <property type="evidence" value="ECO:0007669"/>
    <property type="project" value="TreeGrafter"/>
</dbReference>
<dbReference type="InterPro" id="IPR035810">
    <property type="entry name" value="PEBP_euk"/>
</dbReference>
<dbReference type="EMBL" id="KV440971">
    <property type="protein sequence ID" value="OAD80578.1"/>
    <property type="molecule type" value="Genomic_DNA"/>
</dbReference>
<gene>
    <name evidence="1" type="ORF">PHYBLDRAFT_184359</name>
</gene>
<dbReference type="SUPFAM" id="SSF49777">
    <property type="entry name" value="PEBP-like"/>
    <property type="match status" value="1"/>
</dbReference>
<dbReference type="InterPro" id="IPR008914">
    <property type="entry name" value="PEBP"/>
</dbReference>